<dbReference type="EMBL" id="GBXM01042699">
    <property type="protein sequence ID" value="JAH65878.1"/>
    <property type="molecule type" value="Transcribed_RNA"/>
</dbReference>
<proteinExistence type="predicted"/>
<name>A0A0E9ULP8_ANGAN</name>
<sequence>MFESTQIENMLWFGYTLKANILIG</sequence>
<reference evidence="1" key="2">
    <citation type="journal article" date="2015" name="Fish Shellfish Immunol.">
        <title>Early steps in the European eel (Anguilla anguilla)-Vibrio vulnificus interaction in the gills: Role of the RtxA13 toxin.</title>
        <authorList>
            <person name="Callol A."/>
            <person name="Pajuelo D."/>
            <person name="Ebbesson L."/>
            <person name="Teles M."/>
            <person name="MacKenzie S."/>
            <person name="Amaro C."/>
        </authorList>
    </citation>
    <scope>NUCLEOTIDE SEQUENCE</scope>
</reference>
<evidence type="ECO:0000313" key="1">
    <source>
        <dbReference type="EMBL" id="JAH65878.1"/>
    </source>
</evidence>
<accession>A0A0E9ULP8</accession>
<organism evidence="1">
    <name type="scientific">Anguilla anguilla</name>
    <name type="common">European freshwater eel</name>
    <name type="synonym">Muraena anguilla</name>
    <dbReference type="NCBI Taxonomy" id="7936"/>
    <lineage>
        <taxon>Eukaryota</taxon>
        <taxon>Metazoa</taxon>
        <taxon>Chordata</taxon>
        <taxon>Craniata</taxon>
        <taxon>Vertebrata</taxon>
        <taxon>Euteleostomi</taxon>
        <taxon>Actinopterygii</taxon>
        <taxon>Neopterygii</taxon>
        <taxon>Teleostei</taxon>
        <taxon>Anguilliformes</taxon>
        <taxon>Anguillidae</taxon>
        <taxon>Anguilla</taxon>
    </lineage>
</organism>
<dbReference type="AlphaFoldDB" id="A0A0E9ULP8"/>
<reference evidence="1" key="1">
    <citation type="submission" date="2014-11" db="EMBL/GenBank/DDBJ databases">
        <authorList>
            <person name="Amaro Gonzalez C."/>
        </authorList>
    </citation>
    <scope>NUCLEOTIDE SEQUENCE</scope>
</reference>
<protein>
    <submittedName>
        <fullName evidence="1">Uncharacterized protein</fullName>
    </submittedName>
</protein>